<evidence type="ECO:0000313" key="1">
    <source>
        <dbReference type="EMBL" id="RFO95160.1"/>
    </source>
</evidence>
<sequence length="136" mass="14193">MAAQALAYDDAEHQITQVMTRQFEKPEAALTVLPVSVEGDYAVAGWLQGTRGGRALLKRDKNHWAIAVCGGSGLTQASVLQSIGMQGDAAARLAAAVVAAEGKLGADKRKLFDGFEGMVKVNAAQGHAGHSEHAPK</sequence>
<dbReference type="Proteomes" id="UP000260665">
    <property type="component" value="Unassembled WGS sequence"/>
</dbReference>
<organism evidence="1 2">
    <name type="scientific">Rhodoferax lacus</name>
    <dbReference type="NCBI Taxonomy" id="2184758"/>
    <lineage>
        <taxon>Bacteria</taxon>
        <taxon>Pseudomonadati</taxon>
        <taxon>Pseudomonadota</taxon>
        <taxon>Betaproteobacteria</taxon>
        <taxon>Burkholderiales</taxon>
        <taxon>Comamonadaceae</taxon>
        <taxon>Rhodoferax</taxon>
    </lineage>
</organism>
<evidence type="ECO:0008006" key="3">
    <source>
        <dbReference type="Google" id="ProtNLM"/>
    </source>
</evidence>
<dbReference type="NCBIfam" id="NF033672">
    <property type="entry name" value="mbn_chaper_assoc"/>
    <property type="match status" value="1"/>
</dbReference>
<accession>A0A3E1R8Z0</accession>
<proteinExistence type="predicted"/>
<comment type="caution">
    <text evidence="1">The sequence shown here is derived from an EMBL/GenBank/DDBJ whole genome shotgun (WGS) entry which is preliminary data.</text>
</comment>
<gene>
    <name evidence="1" type="ORF">DIC66_19820</name>
</gene>
<reference evidence="1 2" key="1">
    <citation type="submission" date="2018-05" db="EMBL/GenBank/DDBJ databases">
        <title>Rhodoferax soyangensis sp.nov., isolated from an oligotrophic freshwater lake.</title>
        <authorList>
            <person name="Park M."/>
        </authorList>
    </citation>
    <scope>NUCLEOTIDE SEQUENCE [LARGE SCALE GENOMIC DNA]</scope>
    <source>
        <strain evidence="1 2">IMCC26218</strain>
    </source>
</reference>
<dbReference type="EMBL" id="QFZK01000021">
    <property type="protein sequence ID" value="RFO95160.1"/>
    <property type="molecule type" value="Genomic_DNA"/>
</dbReference>
<dbReference type="AlphaFoldDB" id="A0A3E1R8Z0"/>
<protein>
    <recommendedName>
        <fullName evidence="3">Copper uptake system-associated protein</fullName>
    </recommendedName>
</protein>
<keyword evidence="2" id="KW-1185">Reference proteome</keyword>
<evidence type="ECO:0000313" key="2">
    <source>
        <dbReference type="Proteomes" id="UP000260665"/>
    </source>
</evidence>
<name>A0A3E1R8Z0_9BURK</name>